<organism evidence="1 2">
    <name type="scientific">Armillaria tabescens</name>
    <name type="common">Ringless honey mushroom</name>
    <name type="synonym">Agaricus tabescens</name>
    <dbReference type="NCBI Taxonomy" id="1929756"/>
    <lineage>
        <taxon>Eukaryota</taxon>
        <taxon>Fungi</taxon>
        <taxon>Dikarya</taxon>
        <taxon>Basidiomycota</taxon>
        <taxon>Agaricomycotina</taxon>
        <taxon>Agaricomycetes</taxon>
        <taxon>Agaricomycetidae</taxon>
        <taxon>Agaricales</taxon>
        <taxon>Marasmiineae</taxon>
        <taxon>Physalacriaceae</taxon>
        <taxon>Desarmillaria</taxon>
    </lineage>
</organism>
<reference evidence="1" key="1">
    <citation type="submission" date="2023-06" db="EMBL/GenBank/DDBJ databases">
        <authorList>
            <consortium name="Lawrence Berkeley National Laboratory"/>
            <person name="Ahrendt S."/>
            <person name="Sahu N."/>
            <person name="Indic B."/>
            <person name="Wong-Bajracharya J."/>
            <person name="Merenyi Z."/>
            <person name="Ke H.-M."/>
            <person name="Monk M."/>
            <person name="Kocsube S."/>
            <person name="Drula E."/>
            <person name="Lipzen A."/>
            <person name="Balint B."/>
            <person name="Henrissat B."/>
            <person name="Andreopoulos B."/>
            <person name="Martin F.M."/>
            <person name="Harder C.B."/>
            <person name="Rigling D."/>
            <person name="Ford K.L."/>
            <person name="Foster G.D."/>
            <person name="Pangilinan J."/>
            <person name="Papanicolaou A."/>
            <person name="Barry K."/>
            <person name="LaButti K."/>
            <person name="Viragh M."/>
            <person name="Koriabine M."/>
            <person name="Yan M."/>
            <person name="Riley R."/>
            <person name="Champramary S."/>
            <person name="Plett K.L."/>
            <person name="Tsai I.J."/>
            <person name="Slot J."/>
            <person name="Sipos G."/>
            <person name="Plett J."/>
            <person name="Nagy L.G."/>
            <person name="Grigoriev I.V."/>
        </authorList>
    </citation>
    <scope>NUCLEOTIDE SEQUENCE</scope>
    <source>
        <strain evidence="1">CCBAS 213</strain>
    </source>
</reference>
<protein>
    <submittedName>
        <fullName evidence="1">Uncharacterized protein</fullName>
    </submittedName>
</protein>
<comment type="caution">
    <text evidence="1">The sequence shown here is derived from an EMBL/GenBank/DDBJ whole genome shotgun (WGS) entry which is preliminary data.</text>
</comment>
<dbReference type="GeneID" id="85350643"/>
<evidence type="ECO:0000313" key="2">
    <source>
        <dbReference type="Proteomes" id="UP001175211"/>
    </source>
</evidence>
<name>A0AA39NHS5_ARMTA</name>
<dbReference type="Proteomes" id="UP001175211">
    <property type="component" value="Unassembled WGS sequence"/>
</dbReference>
<dbReference type="RefSeq" id="XP_060336699.1">
    <property type="nucleotide sequence ID" value="XM_060467095.1"/>
</dbReference>
<gene>
    <name evidence="1" type="ORF">EV420DRAFT_1261809</name>
</gene>
<accession>A0AA39NHS5</accession>
<dbReference type="EMBL" id="JAUEPS010000004">
    <property type="protein sequence ID" value="KAK0465872.1"/>
    <property type="molecule type" value="Genomic_DNA"/>
</dbReference>
<sequence>MFLLQDFANPEVVPHLHLYPEETEGPISKVWQAEQWKEFAPSQLTPMFL</sequence>
<proteinExistence type="predicted"/>
<keyword evidence="2" id="KW-1185">Reference proteome</keyword>
<dbReference type="AlphaFoldDB" id="A0AA39NHS5"/>
<evidence type="ECO:0000313" key="1">
    <source>
        <dbReference type="EMBL" id="KAK0465872.1"/>
    </source>
</evidence>